<dbReference type="SMART" id="SM00530">
    <property type="entry name" value="HTH_XRE"/>
    <property type="match status" value="1"/>
</dbReference>
<dbReference type="Pfam" id="PF01381">
    <property type="entry name" value="HTH_3"/>
    <property type="match status" value="1"/>
</dbReference>
<dbReference type="InterPro" id="IPR050807">
    <property type="entry name" value="TransReg_Diox_bact_type"/>
</dbReference>
<dbReference type="InterPro" id="IPR010982">
    <property type="entry name" value="Lambda_DNA-bd_dom_sf"/>
</dbReference>
<keyword evidence="1 3" id="KW-0238">DNA-binding</keyword>
<comment type="caution">
    <text evidence="3">The sequence shown here is derived from an EMBL/GenBank/DDBJ whole genome shotgun (WGS) entry which is preliminary data.</text>
</comment>
<proteinExistence type="predicted"/>
<name>A0ABS1DIZ6_9PROT</name>
<dbReference type="PANTHER" id="PTHR46797:SF1">
    <property type="entry name" value="METHYLPHOSPHONATE SYNTHASE"/>
    <property type="match status" value="1"/>
</dbReference>
<dbReference type="CDD" id="cd00093">
    <property type="entry name" value="HTH_XRE"/>
    <property type="match status" value="1"/>
</dbReference>
<protein>
    <submittedName>
        <fullName evidence="3">DNA-binding protein</fullName>
    </submittedName>
</protein>
<organism evidence="3 4">
    <name type="scientific">Rhodovibrio sodomensis</name>
    <dbReference type="NCBI Taxonomy" id="1088"/>
    <lineage>
        <taxon>Bacteria</taxon>
        <taxon>Pseudomonadati</taxon>
        <taxon>Pseudomonadota</taxon>
        <taxon>Alphaproteobacteria</taxon>
        <taxon>Rhodospirillales</taxon>
        <taxon>Rhodovibrionaceae</taxon>
        <taxon>Rhodovibrio</taxon>
    </lineage>
</organism>
<dbReference type="PANTHER" id="PTHR46797">
    <property type="entry name" value="HTH-TYPE TRANSCRIPTIONAL REGULATOR"/>
    <property type="match status" value="1"/>
</dbReference>
<dbReference type="GO" id="GO:0003677">
    <property type="term" value="F:DNA binding"/>
    <property type="evidence" value="ECO:0007669"/>
    <property type="project" value="UniProtKB-KW"/>
</dbReference>
<dbReference type="SUPFAM" id="SSF47413">
    <property type="entry name" value="lambda repressor-like DNA-binding domains"/>
    <property type="match status" value="1"/>
</dbReference>
<accession>A0ABS1DIZ6</accession>
<dbReference type="Proteomes" id="UP001296873">
    <property type="component" value="Unassembled WGS sequence"/>
</dbReference>
<evidence type="ECO:0000256" key="1">
    <source>
        <dbReference type="ARBA" id="ARBA00023125"/>
    </source>
</evidence>
<reference evidence="3 4" key="1">
    <citation type="journal article" date="2020" name="Microorganisms">
        <title>Osmotic Adaptation and Compatible Solute Biosynthesis of Phototrophic Bacteria as Revealed from Genome Analyses.</title>
        <authorList>
            <person name="Imhoff J.F."/>
            <person name="Rahn T."/>
            <person name="Kunzel S."/>
            <person name="Keller A."/>
            <person name="Neulinger S.C."/>
        </authorList>
    </citation>
    <scope>NUCLEOTIDE SEQUENCE [LARGE SCALE GENOMIC DNA]</scope>
    <source>
        <strain evidence="3 4">DSM 9895</strain>
    </source>
</reference>
<dbReference type="InterPro" id="IPR001387">
    <property type="entry name" value="Cro/C1-type_HTH"/>
</dbReference>
<dbReference type="Gene3D" id="1.10.260.40">
    <property type="entry name" value="lambda repressor-like DNA-binding domains"/>
    <property type="match status" value="1"/>
</dbReference>
<dbReference type="PROSITE" id="PS50943">
    <property type="entry name" value="HTH_CROC1"/>
    <property type="match status" value="1"/>
</dbReference>
<evidence type="ECO:0000313" key="4">
    <source>
        <dbReference type="Proteomes" id="UP001296873"/>
    </source>
</evidence>
<gene>
    <name evidence="3" type="ORF">CKO28_20860</name>
</gene>
<dbReference type="RefSeq" id="WP_200342842.1">
    <property type="nucleotide sequence ID" value="NZ_NRRL01000097.1"/>
</dbReference>
<dbReference type="Gene3D" id="2.60.120.10">
    <property type="entry name" value="Jelly Rolls"/>
    <property type="match status" value="1"/>
</dbReference>
<feature type="domain" description="HTH cro/C1-type" evidence="2">
    <location>
        <begin position="11"/>
        <end position="65"/>
    </location>
</feature>
<dbReference type="CDD" id="cd02209">
    <property type="entry name" value="cupin_XRE_C"/>
    <property type="match status" value="1"/>
</dbReference>
<dbReference type="InterPro" id="IPR011051">
    <property type="entry name" value="RmlC_Cupin_sf"/>
</dbReference>
<dbReference type="SUPFAM" id="SSF51182">
    <property type="entry name" value="RmlC-like cupins"/>
    <property type="match status" value="1"/>
</dbReference>
<dbReference type="InterPro" id="IPR013096">
    <property type="entry name" value="Cupin_2"/>
</dbReference>
<dbReference type="EMBL" id="NRRL01000097">
    <property type="protein sequence ID" value="MBK1670480.1"/>
    <property type="molecule type" value="Genomic_DNA"/>
</dbReference>
<dbReference type="Pfam" id="PF07883">
    <property type="entry name" value="Cupin_2"/>
    <property type="match status" value="1"/>
</dbReference>
<dbReference type="InterPro" id="IPR014710">
    <property type="entry name" value="RmlC-like_jellyroll"/>
</dbReference>
<sequence>MTPSTVIASAIRRERNRAGLSLSGLAAQAGLSKSTLSQLEAGQGNPGVETLWAIAGALGVPFSFLFEAPDKQPQLIRAGQAPVVQAEGSAFAASLLSAGVPGRRRDLYLVALDAGAIRTAEPHPSGTMEHALLLDGYADIGPTDAIARLGPGDYYHFPADVRHRYATTDRPARLLLVMDATG</sequence>
<evidence type="ECO:0000313" key="3">
    <source>
        <dbReference type="EMBL" id="MBK1670480.1"/>
    </source>
</evidence>
<evidence type="ECO:0000259" key="2">
    <source>
        <dbReference type="PROSITE" id="PS50943"/>
    </source>
</evidence>
<keyword evidence="4" id="KW-1185">Reference proteome</keyword>